<accession>A0A5J9WHW1</accession>
<dbReference type="PANTHER" id="PTHR34591:SF56">
    <property type="entry name" value="F-BOX DOMAIN-CONTAINING PROTEIN"/>
    <property type="match status" value="1"/>
</dbReference>
<dbReference type="SUPFAM" id="SSF81383">
    <property type="entry name" value="F-box domain"/>
    <property type="match status" value="1"/>
</dbReference>
<name>A0A5J9WHW1_9POAL</name>
<dbReference type="SMART" id="SM00256">
    <property type="entry name" value="FBOX"/>
    <property type="match status" value="1"/>
</dbReference>
<feature type="domain" description="F-box" evidence="1">
    <location>
        <begin position="2"/>
        <end position="48"/>
    </location>
</feature>
<dbReference type="EMBL" id="RWGY01000004">
    <property type="protein sequence ID" value="TVU46940.1"/>
    <property type="molecule type" value="Genomic_DNA"/>
</dbReference>
<proteinExistence type="predicted"/>
<evidence type="ECO:0000259" key="1">
    <source>
        <dbReference type="PROSITE" id="PS50181"/>
    </source>
</evidence>
<dbReference type="Pfam" id="PF00646">
    <property type="entry name" value="F-box"/>
    <property type="match status" value="1"/>
</dbReference>
<dbReference type="Gene3D" id="1.20.1280.50">
    <property type="match status" value="1"/>
</dbReference>
<dbReference type="InterPro" id="IPR001810">
    <property type="entry name" value="F-box_dom"/>
</dbReference>
<sequence length="443" mass="51159">MVNNVGDLPDDVLADVLRRLPPRNLALCRRVCRAWRDAVDARRLLRADLLPLSVGGIFLQYCQLYRPEFFRRPSARGTPPISASLDFMPSVRRVLNHCNGLLLCEWYDHVLYVANPATRRWAQLPRRPASGSGEAFDAQSACLVYDPTVSPHYEVFSIPILPDDIEMLQSELPPSSYALQVFSSQTGRWEERMFAREGGAASVIGDTRRRQLWTYHGAVYWRGALYFCHKDDSFMRVFTSNSKYKLVQLPTDVEFNHYGNFHLGRSKKGVYCAFTHDWHGLWIFFLNESYGQTKWVLKHRVDFKTFARKLHARKGNDQPVTGSWVLQNINKNDDTALVEEKYKWNSDDDDVLNTKDMVEGNYDGSTCLLGFHPYKEVVFLDASLRRGVAYHWNTCKFQDLGNLFPTNYAEIAGPFVEIEASFVYTPCWMEDFPEAKWDTQIEN</sequence>
<organism evidence="2 3">
    <name type="scientific">Eragrostis curvula</name>
    <name type="common">weeping love grass</name>
    <dbReference type="NCBI Taxonomy" id="38414"/>
    <lineage>
        <taxon>Eukaryota</taxon>
        <taxon>Viridiplantae</taxon>
        <taxon>Streptophyta</taxon>
        <taxon>Embryophyta</taxon>
        <taxon>Tracheophyta</taxon>
        <taxon>Spermatophyta</taxon>
        <taxon>Magnoliopsida</taxon>
        <taxon>Liliopsida</taxon>
        <taxon>Poales</taxon>
        <taxon>Poaceae</taxon>
        <taxon>PACMAD clade</taxon>
        <taxon>Chloridoideae</taxon>
        <taxon>Eragrostideae</taxon>
        <taxon>Eragrostidinae</taxon>
        <taxon>Eragrostis</taxon>
    </lineage>
</organism>
<evidence type="ECO:0000313" key="3">
    <source>
        <dbReference type="Proteomes" id="UP000324897"/>
    </source>
</evidence>
<dbReference type="InterPro" id="IPR036047">
    <property type="entry name" value="F-box-like_dom_sf"/>
</dbReference>
<feature type="non-terminal residue" evidence="2">
    <location>
        <position position="1"/>
    </location>
</feature>
<dbReference type="AlphaFoldDB" id="A0A5J9WHW1"/>
<dbReference type="Proteomes" id="UP000324897">
    <property type="component" value="Chromosome 5"/>
</dbReference>
<dbReference type="InterPro" id="IPR006527">
    <property type="entry name" value="F-box-assoc_dom_typ1"/>
</dbReference>
<dbReference type="PANTHER" id="PTHR34591">
    <property type="entry name" value="OS03G0653100 PROTEIN-RELATED"/>
    <property type="match status" value="1"/>
</dbReference>
<gene>
    <name evidence="2" type="ORF">EJB05_06514</name>
</gene>
<dbReference type="OrthoDB" id="668684at2759"/>
<reference evidence="2 3" key="1">
    <citation type="journal article" date="2019" name="Sci. Rep.">
        <title>A high-quality genome of Eragrostis curvula grass provides insights into Poaceae evolution and supports new strategies to enhance forage quality.</title>
        <authorList>
            <person name="Carballo J."/>
            <person name="Santos B.A.C.M."/>
            <person name="Zappacosta D."/>
            <person name="Garbus I."/>
            <person name="Selva J.P."/>
            <person name="Gallo C.A."/>
            <person name="Diaz A."/>
            <person name="Albertini E."/>
            <person name="Caccamo M."/>
            <person name="Echenique V."/>
        </authorList>
    </citation>
    <scope>NUCLEOTIDE SEQUENCE [LARGE SCALE GENOMIC DNA]</scope>
    <source>
        <strain evidence="3">cv. Victoria</strain>
        <tissue evidence="2">Leaf</tissue>
    </source>
</reference>
<dbReference type="PROSITE" id="PS50181">
    <property type="entry name" value="FBOX"/>
    <property type="match status" value="1"/>
</dbReference>
<comment type="caution">
    <text evidence="2">The sequence shown here is derived from an EMBL/GenBank/DDBJ whole genome shotgun (WGS) entry which is preliminary data.</text>
</comment>
<protein>
    <recommendedName>
        <fullName evidence="1">F-box domain-containing protein</fullName>
    </recommendedName>
</protein>
<evidence type="ECO:0000313" key="2">
    <source>
        <dbReference type="EMBL" id="TVU46940.1"/>
    </source>
</evidence>
<dbReference type="Pfam" id="PF07734">
    <property type="entry name" value="FBA_1"/>
    <property type="match status" value="1"/>
</dbReference>
<dbReference type="Gramene" id="TVU46940">
    <property type="protein sequence ID" value="TVU46940"/>
    <property type="gene ID" value="EJB05_06514"/>
</dbReference>
<keyword evidence="3" id="KW-1185">Reference proteome</keyword>